<dbReference type="PANTHER" id="PTHR30204:SF69">
    <property type="entry name" value="MERR-FAMILY TRANSCRIPTIONAL REGULATOR"/>
    <property type="match status" value="1"/>
</dbReference>
<evidence type="ECO:0000313" key="8">
    <source>
        <dbReference type="Proteomes" id="UP000198822"/>
    </source>
</evidence>
<dbReference type="OrthoDB" id="5242095at2"/>
<evidence type="ECO:0000313" key="7">
    <source>
        <dbReference type="EMBL" id="SDH47517.1"/>
    </source>
</evidence>
<evidence type="ECO:0000256" key="2">
    <source>
        <dbReference type="ARBA" id="ARBA00023015"/>
    </source>
</evidence>
<evidence type="ECO:0000256" key="1">
    <source>
        <dbReference type="ARBA" id="ARBA00022491"/>
    </source>
</evidence>
<keyword evidence="2" id="KW-0805">Transcription regulation</keyword>
<dbReference type="STRING" id="399736.SAMN04489720_1371"/>
<dbReference type="Gene3D" id="1.10.1660.10">
    <property type="match status" value="1"/>
</dbReference>
<keyword evidence="3 7" id="KW-0238">DNA-binding</keyword>
<dbReference type="SMART" id="SM00422">
    <property type="entry name" value="HTH_MERR"/>
    <property type="match status" value="1"/>
</dbReference>
<dbReference type="AlphaFoldDB" id="A0A1G8CPR2"/>
<dbReference type="InterPro" id="IPR047057">
    <property type="entry name" value="MerR_fam"/>
</dbReference>
<name>A0A1G8CPR2_9MICO</name>
<feature type="domain" description="HTH merR-type" evidence="6">
    <location>
        <begin position="1"/>
        <end position="70"/>
    </location>
</feature>
<keyword evidence="1" id="KW-0678">Repressor</keyword>
<feature type="region of interest" description="Disordered" evidence="5">
    <location>
        <begin position="200"/>
        <end position="230"/>
    </location>
</feature>
<sequence>MHVREVSAAAGVSVALVKFYVREGLLHPGVRESVNSTTYDETHVARLRLIRALVEGGRLSLAAVGELLDAIDDDSLPVDIVVRDAHRAVSRVEQRPSDEAIALVRAAIEREGWDVGEDNPGVLQCASVVDTAISVGREDIEEMLAVYATPIELIARQDLAAVGRAAAARSRIAETVVIGTVLGDAMLLGMRRIAQEHVASSMMPAEVRSPRGGTSRGSAHDRASRPAADA</sequence>
<dbReference type="SUPFAM" id="SSF46955">
    <property type="entry name" value="Putative DNA-binding domain"/>
    <property type="match status" value="1"/>
</dbReference>
<dbReference type="EMBL" id="LT629695">
    <property type="protein sequence ID" value="SDH47517.1"/>
    <property type="molecule type" value="Genomic_DNA"/>
</dbReference>
<evidence type="ECO:0000256" key="3">
    <source>
        <dbReference type="ARBA" id="ARBA00023125"/>
    </source>
</evidence>
<dbReference type="InterPro" id="IPR009061">
    <property type="entry name" value="DNA-bd_dom_put_sf"/>
</dbReference>
<dbReference type="PROSITE" id="PS50937">
    <property type="entry name" value="HTH_MERR_2"/>
    <property type="match status" value="1"/>
</dbReference>
<accession>A0A1G8CPR2</accession>
<dbReference type="RefSeq" id="WP_092503619.1">
    <property type="nucleotide sequence ID" value="NZ_LT629695.1"/>
</dbReference>
<evidence type="ECO:0000259" key="6">
    <source>
        <dbReference type="PROSITE" id="PS50937"/>
    </source>
</evidence>
<dbReference type="GO" id="GO:0003700">
    <property type="term" value="F:DNA-binding transcription factor activity"/>
    <property type="evidence" value="ECO:0007669"/>
    <property type="project" value="InterPro"/>
</dbReference>
<dbReference type="Pfam" id="PF13411">
    <property type="entry name" value="MerR_1"/>
    <property type="match status" value="1"/>
</dbReference>
<evidence type="ECO:0000256" key="5">
    <source>
        <dbReference type="SAM" id="MobiDB-lite"/>
    </source>
</evidence>
<dbReference type="Proteomes" id="UP000198822">
    <property type="component" value="Chromosome I"/>
</dbReference>
<proteinExistence type="predicted"/>
<reference evidence="8" key="1">
    <citation type="submission" date="2016-10" db="EMBL/GenBank/DDBJ databases">
        <authorList>
            <person name="Varghese N."/>
            <person name="Submissions S."/>
        </authorList>
    </citation>
    <scope>NUCLEOTIDE SEQUENCE [LARGE SCALE GENOMIC DNA]</scope>
    <source>
        <strain evidence="8">DSM 22002</strain>
    </source>
</reference>
<dbReference type="PRINTS" id="PR00040">
    <property type="entry name" value="HTHMERR"/>
</dbReference>
<organism evidence="7 8">
    <name type="scientific">Agrococcus jejuensis</name>
    <dbReference type="NCBI Taxonomy" id="399736"/>
    <lineage>
        <taxon>Bacteria</taxon>
        <taxon>Bacillati</taxon>
        <taxon>Actinomycetota</taxon>
        <taxon>Actinomycetes</taxon>
        <taxon>Micrococcales</taxon>
        <taxon>Microbacteriaceae</taxon>
        <taxon>Agrococcus</taxon>
    </lineage>
</organism>
<protein>
    <submittedName>
        <fullName evidence="7">DNA-binding transcriptional regulator, MerR family</fullName>
    </submittedName>
</protein>
<keyword evidence="8" id="KW-1185">Reference proteome</keyword>
<dbReference type="PANTHER" id="PTHR30204">
    <property type="entry name" value="REDOX-CYCLING DRUG-SENSING TRANSCRIPTIONAL ACTIVATOR SOXR"/>
    <property type="match status" value="1"/>
</dbReference>
<dbReference type="InterPro" id="IPR000551">
    <property type="entry name" value="MerR-type_HTH_dom"/>
</dbReference>
<gene>
    <name evidence="7" type="ORF">SAMN04489720_1371</name>
</gene>
<evidence type="ECO:0000256" key="4">
    <source>
        <dbReference type="ARBA" id="ARBA00023163"/>
    </source>
</evidence>
<dbReference type="GO" id="GO:0003677">
    <property type="term" value="F:DNA binding"/>
    <property type="evidence" value="ECO:0007669"/>
    <property type="project" value="UniProtKB-KW"/>
</dbReference>
<keyword evidence="4" id="KW-0804">Transcription</keyword>